<dbReference type="PRINTS" id="PR00081">
    <property type="entry name" value="GDHRDH"/>
</dbReference>
<comment type="similarity">
    <text evidence="1 3">Belongs to the short-chain dehydrogenases/reductases (SDR) family.</text>
</comment>
<organism evidence="4 5">
    <name type="scientific">Natronococcus pandeyae</name>
    <dbReference type="NCBI Taxonomy" id="2055836"/>
    <lineage>
        <taxon>Archaea</taxon>
        <taxon>Methanobacteriati</taxon>
        <taxon>Methanobacteriota</taxon>
        <taxon>Stenosarchaea group</taxon>
        <taxon>Halobacteria</taxon>
        <taxon>Halobacteriales</taxon>
        <taxon>Natrialbaceae</taxon>
        <taxon>Natronococcus</taxon>
    </lineage>
</organism>
<dbReference type="RefSeq" id="WP_148860322.1">
    <property type="nucleotide sequence ID" value="NZ_PHNJ01000019.1"/>
</dbReference>
<dbReference type="Gene3D" id="3.40.50.720">
    <property type="entry name" value="NAD(P)-binding Rossmann-like Domain"/>
    <property type="match status" value="1"/>
</dbReference>
<gene>
    <name evidence="4" type="ORF">CV102_22970</name>
</gene>
<dbReference type="CDD" id="cd05374">
    <property type="entry name" value="17beta-HSD-like_SDR_c"/>
    <property type="match status" value="1"/>
</dbReference>
<dbReference type="PRINTS" id="PR00080">
    <property type="entry name" value="SDRFAMILY"/>
</dbReference>
<dbReference type="InterPro" id="IPR002347">
    <property type="entry name" value="SDR_fam"/>
</dbReference>
<evidence type="ECO:0000256" key="1">
    <source>
        <dbReference type="ARBA" id="ARBA00006484"/>
    </source>
</evidence>
<sequence length="301" mass="32724">MSKTILITGCSSGIGRATARAFLADGWDVYATARDPDELAELEAAGATTARLDVTSSADAERVVDRIIEERGRLDCLVNNAGFGQPGPIEDVPIEKVREQYDVNVFGPHRLMRAALPHMREQGSGTIVNVTSITDRFPIAGLGAYSSSKSALATASQTVRQEVQEDDVDVVVVEPTVVATDHYDRMREELVDVDHGTAYTDLYELHEQLHTSKSGGLGITTPETVAETILEAATSESPKRRYSVGWTAKVGATVAAVLPESWRTPVLSLGVRVATTYPAKRLLGWWFARHHRADRPEPSGR</sequence>
<dbReference type="GO" id="GO:0016491">
    <property type="term" value="F:oxidoreductase activity"/>
    <property type="evidence" value="ECO:0007669"/>
    <property type="project" value="UniProtKB-KW"/>
</dbReference>
<dbReference type="PANTHER" id="PTHR44169:SF6">
    <property type="entry name" value="NADPH-DEPENDENT 1-ACYLDIHYDROXYACETONE PHOSPHATE REDUCTASE"/>
    <property type="match status" value="1"/>
</dbReference>
<dbReference type="OrthoDB" id="10157at2157"/>
<evidence type="ECO:0000313" key="5">
    <source>
        <dbReference type="Proteomes" id="UP000766904"/>
    </source>
</evidence>
<keyword evidence="2" id="KW-0560">Oxidoreductase</keyword>
<dbReference type="Proteomes" id="UP000766904">
    <property type="component" value="Unassembled WGS sequence"/>
</dbReference>
<reference evidence="4" key="1">
    <citation type="submission" date="2017-11" db="EMBL/GenBank/DDBJ databases">
        <authorList>
            <person name="Kajale S.C."/>
            <person name="Sharma A."/>
        </authorList>
    </citation>
    <scope>NUCLEOTIDE SEQUENCE</scope>
    <source>
        <strain evidence="4">LS1_42</strain>
    </source>
</reference>
<evidence type="ECO:0000256" key="3">
    <source>
        <dbReference type="RuleBase" id="RU000363"/>
    </source>
</evidence>
<name>A0A8J8TQ35_9EURY</name>
<dbReference type="InterPro" id="IPR036291">
    <property type="entry name" value="NAD(P)-bd_dom_sf"/>
</dbReference>
<dbReference type="EMBL" id="PHNJ01000019">
    <property type="protein sequence ID" value="TYL36324.1"/>
    <property type="molecule type" value="Genomic_DNA"/>
</dbReference>
<evidence type="ECO:0000256" key="2">
    <source>
        <dbReference type="ARBA" id="ARBA00023002"/>
    </source>
</evidence>
<dbReference type="PANTHER" id="PTHR44169">
    <property type="entry name" value="NADPH-DEPENDENT 1-ACYLDIHYDROXYACETONE PHOSPHATE REDUCTASE"/>
    <property type="match status" value="1"/>
</dbReference>
<dbReference type="Pfam" id="PF00106">
    <property type="entry name" value="adh_short"/>
    <property type="match status" value="1"/>
</dbReference>
<accession>A0A8J8TQ35</accession>
<protein>
    <submittedName>
        <fullName evidence="4">Oxidoreductase</fullName>
    </submittedName>
</protein>
<proteinExistence type="inferred from homology"/>
<dbReference type="SUPFAM" id="SSF51735">
    <property type="entry name" value="NAD(P)-binding Rossmann-fold domains"/>
    <property type="match status" value="1"/>
</dbReference>
<keyword evidence="5" id="KW-1185">Reference proteome</keyword>
<comment type="caution">
    <text evidence="4">The sequence shown here is derived from an EMBL/GenBank/DDBJ whole genome shotgun (WGS) entry which is preliminary data.</text>
</comment>
<dbReference type="AlphaFoldDB" id="A0A8J8TQ35"/>
<evidence type="ECO:0000313" key="4">
    <source>
        <dbReference type="EMBL" id="TYL36324.1"/>
    </source>
</evidence>